<proteinExistence type="predicted"/>
<sequence length="95" mass="11145">MINERNYSETRVGWQMRKSRSTRFSDVNCPLVKLNCPQPESPFNKFVYLMQLQPLPFKAHFSVATIPLTLVRFKCFVSNTFPAVSFACHWHLPHE</sequence>
<dbReference type="Proteomes" id="UP000054485">
    <property type="component" value="Unassembled WGS sequence"/>
</dbReference>
<dbReference type="InParanoid" id="A0A0D0AD01"/>
<evidence type="ECO:0000313" key="2">
    <source>
        <dbReference type="Proteomes" id="UP000054485"/>
    </source>
</evidence>
<protein>
    <submittedName>
        <fullName evidence="1">Uncharacterized protein</fullName>
    </submittedName>
</protein>
<keyword evidence="2" id="KW-1185">Reference proteome</keyword>
<dbReference type="AlphaFoldDB" id="A0A0D0AD01"/>
<evidence type="ECO:0000313" key="1">
    <source>
        <dbReference type="EMBL" id="KIK39556.1"/>
    </source>
</evidence>
<reference evidence="2" key="2">
    <citation type="submission" date="2015-01" db="EMBL/GenBank/DDBJ databases">
        <title>Evolutionary Origins and Diversification of the Mycorrhizal Mutualists.</title>
        <authorList>
            <consortium name="DOE Joint Genome Institute"/>
            <consortium name="Mycorrhizal Genomics Consortium"/>
            <person name="Kohler A."/>
            <person name="Kuo A."/>
            <person name="Nagy L.G."/>
            <person name="Floudas D."/>
            <person name="Copeland A."/>
            <person name="Barry K.W."/>
            <person name="Cichocki N."/>
            <person name="Veneault-Fourrey C."/>
            <person name="LaButti K."/>
            <person name="Lindquist E.A."/>
            <person name="Lipzen A."/>
            <person name="Lundell T."/>
            <person name="Morin E."/>
            <person name="Murat C."/>
            <person name="Riley R."/>
            <person name="Ohm R."/>
            <person name="Sun H."/>
            <person name="Tunlid A."/>
            <person name="Henrissat B."/>
            <person name="Grigoriev I.V."/>
            <person name="Hibbett D.S."/>
            <person name="Martin F."/>
        </authorList>
    </citation>
    <scope>NUCLEOTIDE SEQUENCE [LARGE SCALE GENOMIC DNA]</scope>
    <source>
        <strain evidence="2">UH-Slu-Lm8-n1</strain>
    </source>
</reference>
<dbReference type="EMBL" id="KN835338">
    <property type="protein sequence ID" value="KIK39556.1"/>
    <property type="molecule type" value="Genomic_DNA"/>
</dbReference>
<dbReference type="HOGENOM" id="CLU_2374189_0_0_1"/>
<gene>
    <name evidence="1" type="ORF">CY34DRAFT_327555</name>
</gene>
<organism evidence="1 2">
    <name type="scientific">Suillus luteus UH-Slu-Lm8-n1</name>
    <dbReference type="NCBI Taxonomy" id="930992"/>
    <lineage>
        <taxon>Eukaryota</taxon>
        <taxon>Fungi</taxon>
        <taxon>Dikarya</taxon>
        <taxon>Basidiomycota</taxon>
        <taxon>Agaricomycotina</taxon>
        <taxon>Agaricomycetes</taxon>
        <taxon>Agaricomycetidae</taxon>
        <taxon>Boletales</taxon>
        <taxon>Suillineae</taxon>
        <taxon>Suillaceae</taxon>
        <taxon>Suillus</taxon>
    </lineage>
</organism>
<name>A0A0D0AD01_9AGAM</name>
<reference evidence="1 2" key="1">
    <citation type="submission" date="2014-04" db="EMBL/GenBank/DDBJ databases">
        <authorList>
            <consortium name="DOE Joint Genome Institute"/>
            <person name="Kuo A."/>
            <person name="Ruytinx J."/>
            <person name="Rineau F."/>
            <person name="Colpaert J."/>
            <person name="Kohler A."/>
            <person name="Nagy L.G."/>
            <person name="Floudas D."/>
            <person name="Copeland A."/>
            <person name="Barry K.W."/>
            <person name="Cichocki N."/>
            <person name="Veneault-Fourrey C."/>
            <person name="LaButti K."/>
            <person name="Lindquist E.A."/>
            <person name="Lipzen A."/>
            <person name="Lundell T."/>
            <person name="Morin E."/>
            <person name="Murat C."/>
            <person name="Sun H."/>
            <person name="Tunlid A."/>
            <person name="Henrissat B."/>
            <person name="Grigoriev I.V."/>
            <person name="Hibbett D.S."/>
            <person name="Martin F."/>
            <person name="Nordberg H.P."/>
            <person name="Cantor M.N."/>
            <person name="Hua S.X."/>
        </authorList>
    </citation>
    <scope>NUCLEOTIDE SEQUENCE [LARGE SCALE GENOMIC DNA]</scope>
    <source>
        <strain evidence="1 2">UH-Slu-Lm8-n1</strain>
    </source>
</reference>
<accession>A0A0D0AD01</accession>